<feature type="compositionally biased region" description="Basic and acidic residues" evidence="1">
    <location>
        <begin position="1"/>
        <end position="15"/>
    </location>
</feature>
<protein>
    <submittedName>
        <fullName evidence="2">Uncharacterized protein</fullName>
    </submittedName>
</protein>
<accession>A0A8D8RXV8</accession>
<sequence length="106" mass="11965">MRKLRGGEEEKDMRKLRGGGGGMRKEEFPVNYLFKTTSVSDFDLGGTHTGRDLDKLPTIPGAPNLFIRKIYSFSHNTEWTPLDPLTVTSCHHRVLNLSPQHAIKSK</sequence>
<organism evidence="2">
    <name type="scientific">Cacopsylla melanoneura</name>
    <dbReference type="NCBI Taxonomy" id="428564"/>
    <lineage>
        <taxon>Eukaryota</taxon>
        <taxon>Metazoa</taxon>
        <taxon>Ecdysozoa</taxon>
        <taxon>Arthropoda</taxon>
        <taxon>Hexapoda</taxon>
        <taxon>Insecta</taxon>
        <taxon>Pterygota</taxon>
        <taxon>Neoptera</taxon>
        <taxon>Paraneoptera</taxon>
        <taxon>Hemiptera</taxon>
        <taxon>Sternorrhyncha</taxon>
        <taxon>Psylloidea</taxon>
        <taxon>Psyllidae</taxon>
        <taxon>Psyllinae</taxon>
        <taxon>Cacopsylla</taxon>
    </lineage>
</organism>
<name>A0A8D8RXV8_9HEMI</name>
<dbReference type="EMBL" id="HBUF01190741">
    <property type="protein sequence ID" value="CAG6658291.1"/>
    <property type="molecule type" value="Transcribed_RNA"/>
</dbReference>
<proteinExistence type="predicted"/>
<dbReference type="AlphaFoldDB" id="A0A8D8RXV8"/>
<evidence type="ECO:0000313" key="2">
    <source>
        <dbReference type="EMBL" id="CAG6658291.1"/>
    </source>
</evidence>
<feature type="region of interest" description="Disordered" evidence="1">
    <location>
        <begin position="1"/>
        <end position="22"/>
    </location>
</feature>
<evidence type="ECO:0000256" key="1">
    <source>
        <dbReference type="SAM" id="MobiDB-lite"/>
    </source>
</evidence>
<reference evidence="2" key="1">
    <citation type="submission" date="2021-05" db="EMBL/GenBank/DDBJ databases">
        <authorList>
            <person name="Alioto T."/>
            <person name="Alioto T."/>
            <person name="Gomez Garrido J."/>
        </authorList>
    </citation>
    <scope>NUCLEOTIDE SEQUENCE</scope>
</reference>